<dbReference type="AlphaFoldDB" id="A0A8H3H2P2"/>
<dbReference type="Proteomes" id="UP000663888">
    <property type="component" value="Unassembled WGS sequence"/>
</dbReference>
<dbReference type="InterPro" id="IPR022703">
    <property type="entry name" value="DUF3533"/>
</dbReference>
<reference evidence="3" key="1">
    <citation type="submission" date="2021-01" db="EMBL/GenBank/DDBJ databases">
        <authorList>
            <person name="Kaushik A."/>
        </authorList>
    </citation>
    <scope>NUCLEOTIDE SEQUENCE</scope>
    <source>
        <strain evidence="3">AG4-R118</strain>
    </source>
</reference>
<evidence type="ECO:0000256" key="1">
    <source>
        <dbReference type="SAM" id="Phobius"/>
    </source>
</evidence>
<sequence length="525" mass="58639">MRRLDVLHDIPLIFINMPHDLHSLYSSSHRGSSYAPSDKGSVTDIDTSKEGIAAPKMATVLPPRSPKARRYTIHIMTPRNVQPVLPPTEVDLKERSFKRKQNYSHHFLDPVVRSMTWAYVKSMLISIGLIMMLMWAAMPLYWGSLAPGQHHGPGFRTWVVDFDGGELGAFVVESVMNSTLIGTEEHLGWQLASPSSLEELTHDIVEEHAWAAVVVNKGATSALQAARETGDVNYDPTSAVTLYIEKARNNNAVGTLIIPLSASLLEDTMRQFNAANLPVYLDSISSNTTALSNALRAHNALSGAWWKTVDLRPWNAPVATAITVVGQIYICVFCFILTMASFPFRASLEPYLTNRSAILLRIIFPIIAYIPLSLSFAMISLPFHAPFDAKYTYGGGFFLYFSYVYMDMLALGLAIEAAVTIIQPRFMAYFLVSWLIINVSTPVEPHEMQVWWYKYGYGVPFFNHSEAVNTILFNTKNVLGRNAGVLIAWAVLSMTTTAGLTWYKRYGQVAKYHAELENEISVNPE</sequence>
<feature type="transmembrane region" description="Helical" evidence="1">
    <location>
        <begin position="426"/>
        <end position="443"/>
    </location>
</feature>
<feature type="transmembrane region" description="Helical" evidence="1">
    <location>
        <begin position="123"/>
        <end position="142"/>
    </location>
</feature>
<feature type="transmembrane region" description="Helical" evidence="1">
    <location>
        <begin position="314"/>
        <end position="337"/>
    </location>
</feature>
<keyword evidence="1" id="KW-0472">Membrane</keyword>
<feature type="transmembrane region" description="Helical" evidence="1">
    <location>
        <begin position="483"/>
        <end position="503"/>
    </location>
</feature>
<dbReference type="Pfam" id="PF12051">
    <property type="entry name" value="DUF3533"/>
    <property type="match status" value="1"/>
</dbReference>
<gene>
    <name evidence="3" type="ORF">RDB_LOCUS124549</name>
</gene>
<evidence type="ECO:0000259" key="2">
    <source>
        <dbReference type="Pfam" id="PF12051"/>
    </source>
</evidence>
<organism evidence="3 4">
    <name type="scientific">Rhizoctonia solani</name>
    <dbReference type="NCBI Taxonomy" id="456999"/>
    <lineage>
        <taxon>Eukaryota</taxon>
        <taxon>Fungi</taxon>
        <taxon>Dikarya</taxon>
        <taxon>Basidiomycota</taxon>
        <taxon>Agaricomycotina</taxon>
        <taxon>Agaricomycetes</taxon>
        <taxon>Cantharellales</taxon>
        <taxon>Ceratobasidiaceae</taxon>
        <taxon>Rhizoctonia</taxon>
    </lineage>
</organism>
<keyword evidence="1" id="KW-0812">Transmembrane</keyword>
<dbReference type="PANTHER" id="PTHR34814">
    <property type="entry name" value="NITROSOGUANIDINE RESISTANCE PROTEIN SNG1"/>
    <property type="match status" value="1"/>
</dbReference>
<feature type="transmembrane region" description="Helical" evidence="1">
    <location>
        <begin position="358"/>
        <end position="385"/>
    </location>
</feature>
<evidence type="ECO:0000313" key="3">
    <source>
        <dbReference type="EMBL" id="CAE6480763.1"/>
    </source>
</evidence>
<protein>
    <recommendedName>
        <fullName evidence="2">DUF3533 domain-containing protein</fullName>
    </recommendedName>
</protein>
<feature type="transmembrane region" description="Helical" evidence="1">
    <location>
        <begin position="397"/>
        <end position="419"/>
    </location>
</feature>
<dbReference type="PANTHER" id="PTHR34814:SF1">
    <property type="entry name" value="NITROSOGUANIDINE RESISTANCE PROTEIN SNG1"/>
    <property type="match status" value="1"/>
</dbReference>
<dbReference type="GO" id="GO:0016020">
    <property type="term" value="C:membrane"/>
    <property type="evidence" value="ECO:0007669"/>
    <property type="project" value="TreeGrafter"/>
</dbReference>
<comment type="caution">
    <text evidence="3">The sequence shown here is derived from an EMBL/GenBank/DDBJ whole genome shotgun (WGS) entry which is preliminary data.</text>
</comment>
<accession>A0A8H3H2P2</accession>
<dbReference type="EMBL" id="CAJMWX010001320">
    <property type="protein sequence ID" value="CAE6480763.1"/>
    <property type="molecule type" value="Genomic_DNA"/>
</dbReference>
<proteinExistence type="predicted"/>
<evidence type="ECO:0000313" key="4">
    <source>
        <dbReference type="Proteomes" id="UP000663888"/>
    </source>
</evidence>
<keyword evidence="1" id="KW-1133">Transmembrane helix</keyword>
<dbReference type="InterPro" id="IPR053001">
    <property type="entry name" value="MNNG_permease-like"/>
</dbReference>
<feature type="domain" description="DUF3533" evidence="2">
    <location>
        <begin position="129"/>
        <end position="494"/>
    </location>
</feature>
<name>A0A8H3H2P2_9AGAM</name>